<dbReference type="InterPro" id="IPR023828">
    <property type="entry name" value="Peptidase_S8_Ser-AS"/>
</dbReference>
<accession>A0A518EV05</accession>
<organism evidence="8 9">
    <name type="scientific">Saltatorellus ferox</name>
    <dbReference type="NCBI Taxonomy" id="2528018"/>
    <lineage>
        <taxon>Bacteria</taxon>
        <taxon>Pseudomonadati</taxon>
        <taxon>Planctomycetota</taxon>
        <taxon>Planctomycetia</taxon>
        <taxon>Planctomycetia incertae sedis</taxon>
        <taxon>Saltatorellus</taxon>
    </lineage>
</organism>
<dbReference type="InterPro" id="IPR022398">
    <property type="entry name" value="Peptidase_S8_His-AS"/>
</dbReference>
<dbReference type="PANTHER" id="PTHR43806:SF11">
    <property type="entry name" value="CEREVISIN-RELATED"/>
    <property type="match status" value="1"/>
</dbReference>
<dbReference type="Proteomes" id="UP000320390">
    <property type="component" value="Chromosome"/>
</dbReference>
<evidence type="ECO:0000256" key="3">
    <source>
        <dbReference type="ARBA" id="ARBA00022801"/>
    </source>
</evidence>
<dbReference type="InterPro" id="IPR013783">
    <property type="entry name" value="Ig-like_fold"/>
</dbReference>
<dbReference type="PROSITE" id="PS00137">
    <property type="entry name" value="SUBTILASE_HIS"/>
    <property type="match status" value="1"/>
</dbReference>
<reference evidence="8 9" key="1">
    <citation type="submission" date="2019-02" db="EMBL/GenBank/DDBJ databases">
        <title>Deep-cultivation of Planctomycetes and their phenomic and genomic characterization uncovers novel biology.</title>
        <authorList>
            <person name="Wiegand S."/>
            <person name="Jogler M."/>
            <person name="Boedeker C."/>
            <person name="Pinto D."/>
            <person name="Vollmers J."/>
            <person name="Rivas-Marin E."/>
            <person name="Kohn T."/>
            <person name="Peeters S.H."/>
            <person name="Heuer A."/>
            <person name="Rast P."/>
            <person name="Oberbeckmann S."/>
            <person name="Bunk B."/>
            <person name="Jeske O."/>
            <person name="Meyerdierks A."/>
            <person name="Storesund J.E."/>
            <person name="Kallscheuer N."/>
            <person name="Luecker S."/>
            <person name="Lage O.M."/>
            <person name="Pohl T."/>
            <person name="Merkel B.J."/>
            <person name="Hornburger P."/>
            <person name="Mueller R.-W."/>
            <person name="Bruemmer F."/>
            <person name="Labrenz M."/>
            <person name="Spormann A.M."/>
            <person name="Op den Camp H."/>
            <person name="Overmann J."/>
            <person name="Amann R."/>
            <person name="Jetten M.S.M."/>
            <person name="Mascher T."/>
            <person name="Medema M.H."/>
            <person name="Devos D.P."/>
            <person name="Kaster A.-K."/>
            <person name="Ovreas L."/>
            <person name="Rohde M."/>
            <person name="Galperin M.Y."/>
            <person name="Jogler C."/>
        </authorList>
    </citation>
    <scope>NUCLEOTIDE SEQUENCE [LARGE SCALE GENOMIC DNA]</scope>
    <source>
        <strain evidence="8 9">Poly30</strain>
    </source>
</reference>
<dbReference type="InterPro" id="IPR015500">
    <property type="entry name" value="Peptidase_S8_subtilisin-rel"/>
</dbReference>
<feature type="active site" description="Charge relay system" evidence="5">
    <location>
        <position position="154"/>
    </location>
</feature>
<evidence type="ECO:0000256" key="1">
    <source>
        <dbReference type="ARBA" id="ARBA00011073"/>
    </source>
</evidence>
<name>A0A518EV05_9BACT</name>
<feature type="active site" description="Charge relay system" evidence="5">
    <location>
        <position position="192"/>
    </location>
</feature>
<gene>
    <name evidence="8" type="ORF">Poly30_34680</name>
</gene>
<dbReference type="Gene3D" id="2.60.40.10">
    <property type="entry name" value="Immunoglobulins"/>
    <property type="match status" value="2"/>
</dbReference>
<dbReference type="CDD" id="cd00146">
    <property type="entry name" value="PKD"/>
    <property type="match status" value="2"/>
</dbReference>
<dbReference type="AlphaFoldDB" id="A0A518EV05"/>
<dbReference type="InterPro" id="IPR036852">
    <property type="entry name" value="Peptidase_S8/S53_dom_sf"/>
</dbReference>
<dbReference type="InterPro" id="IPR000209">
    <property type="entry name" value="Peptidase_S8/S53_dom"/>
</dbReference>
<dbReference type="InterPro" id="IPR022409">
    <property type="entry name" value="PKD/Chitinase_dom"/>
</dbReference>
<dbReference type="PROSITE" id="PS51892">
    <property type="entry name" value="SUBTILASE"/>
    <property type="match status" value="1"/>
</dbReference>
<feature type="region of interest" description="Disordered" evidence="6">
    <location>
        <begin position="1"/>
        <end position="21"/>
    </location>
</feature>
<dbReference type="Pfam" id="PF18911">
    <property type="entry name" value="PKD_4"/>
    <property type="match status" value="2"/>
</dbReference>
<feature type="domain" description="PKD" evidence="7">
    <location>
        <begin position="501"/>
        <end position="584"/>
    </location>
</feature>
<dbReference type="Gene3D" id="3.40.50.200">
    <property type="entry name" value="Peptidase S8/S53 domain"/>
    <property type="match status" value="1"/>
</dbReference>
<evidence type="ECO:0000256" key="5">
    <source>
        <dbReference type="PROSITE-ProRule" id="PRU01240"/>
    </source>
</evidence>
<feature type="domain" description="PKD" evidence="7">
    <location>
        <begin position="415"/>
        <end position="493"/>
    </location>
</feature>
<evidence type="ECO:0000259" key="7">
    <source>
        <dbReference type="PROSITE" id="PS50093"/>
    </source>
</evidence>
<keyword evidence="3 5" id="KW-0378">Hydrolase</keyword>
<keyword evidence="4 5" id="KW-0720">Serine protease</keyword>
<dbReference type="EMBL" id="CP036434">
    <property type="protein sequence ID" value="QDV07932.1"/>
    <property type="molecule type" value="Genomic_DNA"/>
</dbReference>
<dbReference type="SMART" id="SM00089">
    <property type="entry name" value="PKD"/>
    <property type="match status" value="2"/>
</dbReference>
<dbReference type="PROSITE" id="PS00138">
    <property type="entry name" value="SUBTILASE_SER"/>
    <property type="match status" value="1"/>
</dbReference>
<evidence type="ECO:0000313" key="8">
    <source>
        <dbReference type="EMBL" id="QDV07932.1"/>
    </source>
</evidence>
<dbReference type="InterPro" id="IPR000601">
    <property type="entry name" value="PKD_dom"/>
</dbReference>
<dbReference type="SUPFAM" id="SSF49299">
    <property type="entry name" value="PKD domain"/>
    <property type="match status" value="2"/>
</dbReference>
<protein>
    <submittedName>
        <fullName evidence="8">Thermophilic serine proteinase</fullName>
        <ecNumber evidence="8">3.4.21.-</ecNumber>
    </submittedName>
</protein>
<feature type="compositionally biased region" description="Polar residues" evidence="6">
    <location>
        <begin position="1"/>
        <end position="18"/>
    </location>
</feature>
<feature type="active site" description="Charge relay system" evidence="5">
    <location>
        <position position="348"/>
    </location>
</feature>
<sequence>MVGLAQGQSPVQEAQDQSAPEFVASPGQREFTGRMIARPLQATALEARGLSSDAIGQSLATARLEMTLYEVDSYVPQTDEYVFEVPAGSSETEVAATLLATGAFQYVEPDWLLYPIQCSDDQFLGLSWQHTAMRSCDAWDQETGSPTVSIGICDTGVLTTHDDLQLHRLEGYNAVDQQWESQGGSVLPVHPHGTQCTGSAAANGNNGVGVSGIGWNLSHRMMRVSNVSTGSASLSVLQHAARTSIEAGDKIASVSYSGADTNSNLTTASYIRSLGGLLFWAAGNDNRNLTFGNRDNDDLMVVGATSENETRASFSAYGQFVDFMAPGDAVATTSSTSNSSYVYATGTSFACPIAAGLAGLIWSADPNLTPGQVESIMKQGATDLGSAGVDNTFGYGRLDSLGSLNLVNGGGSTPPVADFSGAPTSGTVPLTVTFSDSSQNGPASWNWSFGDGNNSASQNPSYTYTTAGTYSVSLTVTNADGTDTLTRTDYVVVNPDAPQPPVADFVATPTSGTTPLNVSFTDQSTNNPNSWSWDFGDGSTSTAQEPGHIYTSVGSYTVSLTVSNSDGSDTQTLTNYITVSAPSGGDILGDGFESGSFATNAWMPVGNADVSAQSAFTGTYGARLRRGSSIEVAVSTAGRTGVTLSYARRTRRLDGGERLTVEWYDGSVWRAVETHSGGWGTPTFSLGSGADNNPNLRLRFSLNANRNNEHAYIDDVVLSAD</sequence>
<dbReference type="GO" id="GO:0004252">
    <property type="term" value="F:serine-type endopeptidase activity"/>
    <property type="evidence" value="ECO:0007669"/>
    <property type="project" value="UniProtKB-UniRule"/>
</dbReference>
<dbReference type="GO" id="GO:0006508">
    <property type="term" value="P:proteolysis"/>
    <property type="evidence" value="ECO:0007669"/>
    <property type="project" value="UniProtKB-KW"/>
</dbReference>
<dbReference type="PANTHER" id="PTHR43806">
    <property type="entry name" value="PEPTIDASE S8"/>
    <property type="match status" value="1"/>
</dbReference>
<dbReference type="FunFam" id="2.60.40.10:FF:000270">
    <property type="entry name" value="Cell surface protein"/>
    <property type="match status" value="2"/>
</dbReference>
<keyword evidence="9" id="KW-1185">Reference proteome</keyword>
<proteinExistence type="inferred from homology"/>
<evidence type="ECO:0000256" key="2">
    <source>
        <dbReference type="ARBA" id="ARBA00022670"/>
    </source>
</evidence>
<keyword evidence="2 5" id="KW-0645">Protease</keyword>
<dbReference type="Pfam" id="PF00082">
    <property type="entry name" value="Peptidase_S8"/>
    <property type="match status" value="1"/>
</dbReference>
<evidence type="ECO:0000256" key="4">
    <source>
        <dbReference type="ARBA" id="ARBA00022825"/>
    </source>
</evidence>
<evidence type="ECO:0000313" key="9">
    <source>
        <dbReference type="Proteomes" id="UP000320390"/>
    </source>
</evidence>
<dbReference type="InterPro" id="IPR050131">
    <property type="entry name" value="Peptidase_S8_subtilisin-like"/>
</dbReference>
<evidence type="ECO:0000256" key="6">
    <source>
        <dbReference type="SAM" id="MobiDB-lite"/>
    </source>
</evidence>
<dbReference type="EC" id="3.4.21.-" evidence="8"/>
<dbReference type="PROSITE" id="PS50093">
    <property type="entry name" value="PKD"/>
    <property type="match status" value="2"/>
</dbReference>
<dbReference type="InterPro" id="IPR035986">
    <property type="entry name" value="PKD_dom_sf"/>
</dbReference>
<dbReference type="PRINTS" id="PR00723">
    <property type="entry name" value="SUBTILISIN"/>
</dbReference>
<comment type="similarity">
    <text evidence="1 5">Belongs to the peptidase S8 family.</text>
</comment>
<dbReference type="SUPFAM" id="SSF52743">
    <property type="entry name" value="Subtilisin-like"/>
    <property type="match status" value="1"/>
</dbReference>